<proteinExistence type="predicted"/>
<keyword evidence="2" id="KW-1185">Reference proteome</keyword>
<dbReference type="KEGG" id="minf:MESINF_2663"/>
<evidence type="ECO:0000313" key="1">
    <source>
        <dbReference type="EMBL" id="SSC14103.1"/>
    </source>
</evidence>
<dbReference type="AlphaFoldDB" id="A0A7Z7LHA7"/>
<reference evidence="1 2" key="1">
    <citation type="submission" date="2017-01" db="EMBL/GenBank/DDBJ databases">
        <authorList>
            <person name="Erauso G."/>
        </authorList>
    </citation>
    <scope>NUCLEOTIDE SEQUENCE [LARGE SCALE GENOMIC DNA]</scope>
    <source>
        <strain evidence="1">MESINF1</strain>
    </source>
</reference>
<dbReference type="Proteomes" id="UP000250796">
    <property type="component" value="Chromosome MESINF"/>
</dbReference>
<name>A0A7Z7LHA7_9BACT</name>
<dbReference type="EMBL" id="LS974202">
    <property type="protein sequence ID" value="SSC14103.1"/>
    <property type="molecule type" value="Genomic_DNA"/>
</dbReference>
<organism evidence="1 2">
    <name type="scientific">Mesotoga infera</name>
    <dbReference type="NCBI Taxonomy" id="1236046"/>
    <lineage>
        <taxon>Bacteria</taxon>
        <taxon>Thermotogati</taxon>
        <taxon>Thermotogota</taxon>
        <taxon>Thermotogae</taxon>
        <taxon>Kosmotogales</taxon>
        <taxon>Kosmotogaceae</taxon>
        <taxon>Mesotoga</taxon>
    </lineage>
</organism>
<sequence length="39" mass="4191">MYSKGTVVDDILLNSRLNLGEAFMKKGTAIKLTNNGGGY</sequence>
<gene>
    <name evidence="1" type="ORF">MESINF_2663</name>
</gene>
<accession>A0A7Z7LHA7</accession>
<evidence type="ECO:0000313" key="2">
    <source>
        <dbReference type="Proteomes" id="UP000250796"/>
    </source>
</evidence>
<protein>
    <submittedName>
        <fullName evidence="1">Uncharacterized protein</fullName>
    </submittedName>
</protein>